<comment type="caution">
    <text evidence="3">The sequence shown here is derived from an EMBL/GenBank/DDBJ whole genome shotgun (WGS) entry which is preliminary data.</text>
</comment>
<dbReference type="EMBL" id="LAZR01001517">
    <property type="protein sequence ID" value="KKN43349.1"/>
    <property type="molecule type" value="Genomic_DNA"/>
</dbReference>
<sequence length="262" mass="28906">MVEENKDLNTSQSVADPDLTASGQGEDLNTSGQGETLADGDDKDKKVVKYVEFEKTNKAKIAAEQEVVNLTQQMQILSANQQQQTAPVQTQTQTIYDQARVDCGLQDEEYMTETQRGQVIQRTIEIQNAAQQQQQQAVSNQRFVQEHADYGEVVGRQIGNNFQMSPELLKIITEKPHLANAIYASNESAYKIVMEERELAKLQKTAASNQEHLARQGIDDNTNPLGGSAAGGGGAGDPSNQQIMSREQVLEIRQKLANDEQV</sequence>
<feature type="region of interest" description="Disordered" evidence="2">
    <location>
        <begin position="1"/>
        <end position="45"/>
    </location>
</feature>
<accession>A0A0F9QLN8</accession>
<feature type="compositionally biased region" description="Polar residues" evidence="2">
    <location>
        <begin position="21"/>
        <end position="34"/>
    </location>
</feature>
<evidence type="ECO:0000256" key="2">
    <source>
        <dbReference type="SAM" id="MobiDB-lite"/>
    </source>
</evidence>
<gene>
    <name evidence="3" type="ORF">LCGC14_0704060</name>
</gene>
<organism evidence="3">
    <name type="scientific">marine sediment metagenome</name>
    <dbReference type="NCBI Taxonomy" id="412755"/>
    <lineage>
        <taxon>unclassified sequences</taxon>
        <taxon>metagenomes</taxon>
        <taxon>ecological metagenomes</taxon>
    </lineage>
</organism>
<evidence type="ECO:0000313" key="3">
    <source>
        <dbReference type="EMBL" id="KKN43349.1"/>
    </source>
</evidence>
<evidence type="ECO:0000256" key="1">
    <source>
        <dbReference type="SAM" id="Coils"/>
    </source>
</evidence>
<name>A0A0F9QLN8_9ZZZZ</name>
<protein>
    <submittedName>
        <fullName evidence="3">Uncharacterized protein</fullName>
    </submittedName>
</protein>
<proteinExistence type="predicted"/>
<feature type="coiled-coil region" evidence="1">
    <location>
        <begin position="53"/>
        <end position="80"/>
    </location>
</feature>
<keyword evidence="1" id="KW-0175">Coiled coil</keyword>
<feature type="region of interest" description="Disordered" evidence="2">
    <location>
        <begin position="204"/>
        <end position="249"/>
    </location>
</feature>
<reference evidence="3" key="1">
    <citation type="journal article" date="2015" name="Nature">
        <title>Complex archaea that bridge the gap between prokaryotes and eukaryotes.</title>
        <authorList>
            <person name="Spang A."/>
            <person name="Saw J.H."/>
            <person name="Jorgensen S.L."/>
            <person name="Zaremba-Niedzwiedzka K."/>
            <person name="Martijn J."/>
            <person name="Lind A.E."/>
            <person name="van Eijk R."/>
            <person name="Schleper C."/>
            <person name="Guy L."/>
            <person name="Ettema T.J."/>
        </authorList>
    </citation>
    <scope>NUCLEOTIDE SEQUENCE</scope>
</reference>
<dbReference type="AlphaFoldDB" id="A0A0F9QLN8"/>